<evidence type="ECO:0000256" key="2">
    <source>
        <dbReference type="ARBA" id="ARBA00006486"/>
    </source>
</evidence>
<dbReference type="Proteomes" id="UP000070483">
    <property type="component" value="Unassembled WGS sequence"/>
</dbReference>
<dbReference type="InterPro" id="IPR004404">
    <property type="entry name" value="DihydroxyA_deHydtase"/>
</dbReference>
<dbReference type="GO" id="GO:0000287">
    <property type="term" value="F:magnesium ion binding"/>
    <property type="evidence" value="ECO:0007669"/>
    <property type="project" value="UniProtKB-UniRule"/>
</dbReference>
<comment type="catalytic activity">
    <reaction evidence="11">
        <text>(2R)-2,3-dihydroxy-3-methylbutanoate = 3-methyl-2-oxobutanoate + H2O</text>
        <dbReference type="Rhea" id="RHEA:24809"/>
        <dbReference type="ChEBI" id="CHEBI:11851"/>
        <dbReference type="ChEBI" id="CHEBI:15377"/>
        <dbReference type="ChEBI" id="CHEBI:49072"/>
        <dbReference type="EC" id="4.2.1.9"/>
    </reaction>
    <physiologicalReaction direction="left-to-right" evidence="11">
        <dbReference type="Rhea" id="RHEA:24810"/>
    </physiologicalReaction>
</comment>
<dbReference type="GO" id="GO:0005829">
    <property type="term" value="C:cytosol"/>
    <property type="evidence" value="ECO:0007669"/>
    <property type="project" value="TreeGrafter"/>
</dbReference>
<dbReference type="PANTHER" id="PTHR43661:SF3">
    <property type="entry name" value="D-XYLONATE DEHYDRATASE YAGF-RELATED"/>
    <property type="match status" value="1"/>
</dbReference>
<gene>
    <name evidence="15" type="primary">ilvD</name>
    <name evidence="18" type="ORF">HMPREF3180_00706</name>
</gene>
<name>A0A134ALN0_9FUSO</name>
<dbReference type="OrthoDB" id="9807077at2"/>
<comment type="cofactor">
    <cofactor evidence="1 15">
        <name>Mg(2+)</name>
        <dbReference type="ChEBI" id="CHEBI:18420"/>
    </cofactor>
</comment>
<dbReference type="InterPro" id="IPR000581">
    <property type="entry name" value="ILV_EDD_N"/>
</dbReference>
<dbReference type="UniPathway" id="UPA00049">
    <property type="reaction ID" value="UER00061"/>
</dbReference>
<accession>A0A134ALN0</accession>
<dbReference type="Pfam" id="PF00920">
    <property type="entry name" value="ILVD_EDD_N"/>
    <property type="match status" value="1"/>
</dbReference>
<dbReference type="EC" id="4.2.1.9" evidence="14 15"/>
<comment type="catalytic activity">
    <reaction evidence="15">
        <text>(2R,3R)-2,3-dihydroxy-3-methylpentanoate = (S)-3-methyl-2-oxopentanoate + H2O</text>
        <dbReference type="Rhea" id="RHEA:27694"/>
        <dbReference type="ChEBI" id="CHEBI:15377"/>
        <dbReference type="ChEBI" id="CHEBI:35146"/>
        <dbReference type="ChEBI" id="CHEBI:49258"/>
        <dbReference type="EC" id="4.2.1.9"/>
    </reaction>
</comment>
<dbReference type="PANTHER" id="PTHR43661">
    <property type="entry name" value="D-XYLONATE DEHYDRATASE"/>
    <property type="match status" value="1"/>
</dbReference>
<dbReference type="InterPro" id="IPR037237">
    <property type="entry name" value="IlvD/EDD_N"/>
</dbReference>
<feature type="binding site" evidence="15">
    <location>
        <position position="124"/>
    </location>
    <ligand>
        <name>Mg(2+)</name>
        <dbReference type="ChEBI" id="CHEBI:18420"/>
    </ligand>
</feature>
<keyword evidence="3 15" id="KW-0028">Amino-acid biosynthesis</keyword>
<dbReference type="PATRIC" id="fig|157687.3.peg.704"/>
<evidence type="ECO:0000256" key="8">
    <source>
        <dbReference type="ARBA" id="ARBA00023014"/>
    </source>
</evidence>
<evidence type="ECO:0000313" key="19">
    <source>
        <dbReference type="Proteomes" id="UP000070483"/>
    </source>
</evidence>
<evidence type="ECO:0000259" key="17">
    <source>
        <dbReference type="Pfam" id="PF24877"/>
    </source>
</evidence>
<evidence type="ECO:0000256" key="15">
    <source>
        <dbReference type="HAMAP-Rule" id="MF_00012"/>
    </source>
</evidence>
<evidence type="ECO:0000256" key="13">
    <source>
        <dbReference type="ARBA" id="ARBA00029437"/>
    </source>
</evidence>
<dbReference type="UniPathway" id="UPA00047">
    <property type="reaction ID" value="UER00057"/>
</dbReference>
<keyword evidence="10 15" id="KW-0100">Branched-chain amino acid biosynthesis</keyword>
<evidence type="ECO:0000256" key="12">
    <source>
        <dbReference type="ARBA" id="ARBA00029436"/>
    </source>
</evidence>
<dbReference type="GO" id="GO:0051537">
    <property type="term" value="F:2 iron, 2 sulfur cluster binding"/>
    <property type="evidence" value="ECO:0007669"/>
    <property type="project" value="UniProtKB-UniRule"/>
</dbReference>
<dbReference type="GO" id="GO:0004160">
    <property type="term" value="F:dihydroxy-acid dehydratase activity"/>
    <property type="evidence" value="ECO:0007669"/>
    <property type="project" value="UniProtKB-UniRule"/>
</dbReference>
<dbReference type="PROSITE" id="PS00887">
    <property type="entry name" value="ILVD_EDD_2"/>
    <property type="match status" value="1"/>
</dbReference>
<feature type="binding site" description="via carbamate group" evidence="15">
    <location>
        <position position="125"/>
    </location>
    <ligand>
        <name>Mg(2+)</name>
        <dbReference type="ChEBI" id="CHEBI:18420"/>
    </ligand>
</feature>
<dbReference type="NCBIfam" id="TIGR00110">
    <property type="entry name" value="ilvD"/>
    <property type="match status" value="1"/>
</dbReference>
<proteinExistence type="inferred from homology"/>
<sequence>MQGKKRSNNLTEGAARAPHRSLLKGLGFISEEMEKPIIGIANSFNEIIPGHVHLKNLVQSVKDGIRMAGGVPMEFNTIGICDGLAMNHIGMKYSLVTRNIIADSIEAVAMATPFDAIVFMPSCDKVVPGMLIAAARLNIPSIFVSGGAMLAGVYKGKKIGLSNVFEAVGAYNTGQITKRELNSVEEMACPTCGSCSGMYTANTMNCLTEALGMGLPGNGTVPAVFSERARLAKKAGMQIMEVLKADLRPSDILTREAFENAVAVDMALGGSSNTALHLPAIAHEAGIDLTLSDFNEIAQKTRQICKLSPSGEYFIEDLYRAGGVTGVMKRLLENERLHGDAKTVALQTQGELAKDAFINDDDVIRPWDKPAYKTGGIAVLKGNLAPNGCVVKEGAVDPEMLQHTGPAKVFNSEEEAVKAIVGGEIVAGDVVIIRYEGPKGGPGMREMLSPTAMIAGMGLDKDVALITDGRFSGATRGASIGHVSPEAASGGNIAIVQDGDIVEIDIPNRTINIKVSDKEIEARKAKLEPFKLEVKGYLKKYAMHVSSADRGAIEILD</sequence>
<dbReference type="STRING" id="157687.HMPREF3180_00706"/>
<feature type="active site" description="Proton acceptor" evidence="15">
    <location>
        <position position="472"/>
    </location>
</feature>
<dbReference type="HAMAP" id="MF_00012">
    <property type="entry name" value="IlvD"/>
    <property type="match status" value="1"/>
</dbReference>
<keyword evidence="19" id="KW-1185">Reference proteome</keyword>
<dbReference type="InterPro" id="IPR042096">
    <property type="entry name" value="Dihydro-acid_dehy_C"/>
</dbReference>
<comment type="similarity">
    <text evidence="2 15">Belongs to the IlvD/Edd family.</text>
</comment>
<evidence type="ECO:0000256" key="1">
    <source>
        <dbReference type="ARBA" id="ARBA00001946"/>
    </source>
</evidence>
<evidence type="ECO:0000313" key="18">
    <source>
        <dbReference type="EMBL" id="KXB68611.1"/>
    </source>
</evidence>
<feature type="modified residue" description="N6-carboxylysine" evidence="15">
    <location>
        <position position="125"/>
    </location>
</feature>
<keyword evidence="9 15" id="KW-0456">Lyase</keyword>
<dbReference type="FunFam" id="3.50.30.80:FF:000001">
    <property type="entry name" value="Dihydroxy-acid dehydratase"/>
    <property type="match status" value="1"/>
</dbReference>
<evidence type="ECO:0000256" key="10">
    <source>
        <dbReference type="ARBA" id="ARBA00023304"/>
    </source>
</evidence>
<keyword evidence="8 15" id="KW-0411">Iron-sulfur</keyword>
<evidence type="ECO:0000256" key="14">
    <source>
        <dbReference type="ARBA" id="ARBA00029490"/>
    </source>
</evidence>
<evidence type="ECO:0000256" key="9">
    <source>
        <dbReference type="ARBA" id="ARBA00023239"/>
    </source>
</evidence>
<comment type="cofactor">
    <cofactor evidence="15">
        <name>[2Fe-2S] cluster</name>
        <dbReference type="ChEBI" id="CHEBI:190135"/>
    </cofactor>
    <text evidence="15">Binds 1 [2Fe-2S] cluster per subunit. This cluster acts as a Lewis acid cofactor.</text>
</comment>
<keyword evidence="5 15" id="KW-0479">Metal-binding</keyword>
<dbReference type="InterPro" id="IPR056740">
    <property type="entry name" value="ILV_EDD_C"/>
</dbReference>
<evidence type="ECO:0000256" key="7">
    <source>
        <dbReference type="ARBA" id="ARBA00023004"/>
    </source>
</evidence>
<dbReference type="InterPro" id="IPR020558">
    <property type="entry name" value="DiOHA_6PGluconate_deHydtase_CS"/>
</dbReference>
<feature type="binding site" evidence="15">
    <location>
        <position position="446"/>
    </location>
    <ligand>
        <name>Mg(2+)</name>
        <dbReference type="ChEBI" id="CHEBI:18420"/>
    </ligand>
</feature>
<comment type="subunit">
    <text evidence="15">Homodimer.</text>
</comment>
<comment type="caution">
    <text evidence="15">Lacks conserved residue(s) required for the propagation of feature annotation.</text>
</comment>
<feature type="binding site" evidence="15">
    <location>
        <position position="82"/>
    </location>
    <ligand>
        <name>Mg(2+)</name>
        <dbReference type="ChEBI" id="CHEBI:18420"/>
    </ligand>
</feature>
<keyword evidence="7 15" id="KW-0408">Iron</keyword>
<dbReference type="EMBL" id="LSDD01000043">
    <property type="protein sequence ID" value="KXB68611.1"/>
    <property type="molecule type" value="Genomic_DNA"/>
</dbReference>
<dbReference type="RefSeq" id="WP_060917586.1">
    <property type="nucleotide sequence ID" value="NZ_KQ960034.1"/>
</dbReference>
<comment type="caution">
    <text evidence="18">The sequence shown here is derived from an EMBL/GenBank/DDBJ whole genome shotgun (WGS) entry which is preliminary data.</text>
</comment>
<reference evidence="19" key="1">
    <citation type="submission" date="2016-01" db="EMBL/GenBank/DDBJ databases">
        <authorList>
            <person name="Mitreva M."/>
            <person name="Pepin K.H."/>
            <person name="Mihindukulasuriya K.A."/>
            <person name="Fulton R."/>
            <person name="Fronick C."/>
            <person name="O'Laughlin M."/>
            <person name="Miner T."/>
            <person name="Herter B."/>
            <person name="Rosa B.A."/>
            <person name="Cordes M."/>
            <person name="Tomlinson C."/>
            <person name="Wollam A."/>
            <person name="Palsikar V.B."/>
            <person name="Mardis E.R."/>
            <person name="Wilson R.K."/>
        </authorList>
    </citation>
    <scope>NUCLEOTIDE SEQUENCE [LARGE SCALE GENOMIC DNA]</scope>
    <source>
        <strain evidence="19">KA00185</strain>
    </source>
</reference>
<dbReference type="SUPFAM" id="SSF52016">
    <property type="entry name" value="LeuD/IlvD-like"/>
    <property type="match status" value="1"/>
</dbReference>
<evidence type="ECO:0000256" key="4">
    <source>
        <dbReference type="ARBA" id="ARBA00022714"/>
    </source>
</evidence>
<comment type="pathway">
    <text evidence="12 15">Amino-acid biosynthesis; L-valine biosynthesis; L-valine from pyruvate: step 3/4.</text>
</comment>
<dbReference type="GO" id="GO:0009099">
    <property type="term" value="P:L-valine biosynthetic process"/>
    <property type="evidence" value="ECO:0007669"/>
    <property type="project" value="UniProtKB-UniRule"/>
</dbReference>
<evidence type="ECO:0000256" key="5">
    <source>
        <dbReference type="ARBA" id="ARBA00022723"/>
    </source>
</evidence>
<comment type="pathway">
    <text evidence="13 15">Amino-acid biosynthesis; L-isoleucine biosynthesis; L-isoleucine from 2-oxobutanoate: step 3/4.</text>
</comment>
<evidence type="ECO:0000256" key="11">
    <source>
        <dbReference type="ARBA" id="ARBA00029304"/>
    </source>
</evidence>
<dbReference type="PROSITE" id="PS00886">
    <property type="entry name" value="ILVD_EDD_1"/>
    <property type="match status" value="1"/>
</dbReference>
<dbReference type="GO" id="GO:0009097">
    <property type="term" value="P:isoleucine biosynthetic process"/>
    <property type="evidence" value="ECO:0007669"/>
    <property type="project" value="UniProtKB-UniRule"/>
</dbReference>
<evidence type="ECO:0000256" key="3">
    <source>
        <dbReference type="ARBA" id="ARBA00022605"/>
    </source>
</evidence>
<keyword evidence="4 15" id="KW-0001">2Fe-2S</keyword>
<dbReference type="NCBIfam" id="NF002068">
    <property type="entry name" value="PRK00911.1"/>
    <property type="match status" value="1"/>
</dbReference>
<evidence type="ECO:0000256" key="6">
    <source>
        <dbReference type="ARBA" id="ARBA00022842"/>
    </source>
</evidence>
<feature type="domain" description="Dihydroxy-acid/6-phosphogluconate dehydratase N-terminal" evidence="16">
    <location>
        <begin position="35"/>
        <end position="351"/>
    </location>
</feature>
<dbReference type="Gene3D" id="3.50.30.80">
    <property type="entry name" value="IlvD/EDD C-terminal domain-like"/>
    <property type="match status" value="1"/>
</dbReference>
<dbReference type="Pfam" id="PF24877">
    <property type="entry name" value="ILV_EDD_C"/>
    <property type="match status" value="1"/>
</dbReference>
<comment type="function">
    <text evidence="15">Functions in the biosynthesis of branched-chain amino acids. Catalyzes the dehydration of (2R,3R)-2,3-dihydroxy-3-methylpentanoate (2,3-dihydroxy-3-methylvalerate) into 2-oxo-3-methylpentanoate (2-oxo-3-methylvalerate) and of (2R)-2,3-dihydroxy-3-methylbutanoate (2,3-dihydroxyisovalerate) into 2-oxo-3-methylbutanoate (2-oxoisovalerate), the penultimate precursor to L-isoleucine and L-valine, respectively.</text>
</comment>
<evidence type="ECO:0000259" key="16">
    <source>
        <dbReference type="Pfam" id="PF00920"/>
    </source>
</evidence>
<keyword evidence="6 15" id="KW-0460">Magnesium</keyword>
<organism evidence="18 19">
    <name type="scientific">Leptotrichia wadei</name>
    <dbReference type="NCBI Taxonomy" id="157687"/>
    <lineage>
        <taxon>Bacteria</taxon>
        <taxon>Fusobacteriati</taxon>
        <taxon>Fusobacteriota</taxon>
        <taxon>Fusobacteriia</taxon>
        <taxon>Fusobacteriales</taxon>
        <taxon>Leptotrichiaceae</taxon>
        <taxon>Leptotrichia</taxon>
    </lineage>
</organism>
<protein>
    <recommendedName>
        <fullName evidence="14 15">Dihydroxy-acid dehydratase</fullName>
        <shortName evidence="15">DAD</shortName>
        <ecNumber evidence="14 15">4.2.1.9</ecNumber>
    </recommendedName>
</protein>
<feature type="domain" description="Dihydroxy-acid/6-phosphogluconate dehydratase C-terminal" evidence="17">
    <location>
        <begin position="362"/>
        <end position="552"/>
    </location>
</feature>
<dbReference type="SUPFAM" id="SSF143975">
    <property type="entry name" value="IlvD/EDD N-terminal domain-like"/>
    <property type="match status" value="1"/>
</dbReference>
<dbReference type="AlphaFoldDB" id="A0A134ALN0"/>